<proteinExistence type="predicted"/>
<protein>
    <submittedName>
        <fullName evidence="2">Phage terminase small subunit P27 family</fullName>
    </submittedName>
</protein>
<dbReference type="InterPro" id="IPR006448">
    <property type="entry name" value="Phage_term_ssu_P27"/>
</dbReference>
<dbReference type="Proteomes" id="UP000464495">
    <property type="component" value="Chromosome"/>
</dbReference>
<dbReference type="RefSeq" id="WP_161861998.1">
    <property type="nucleotide sequence ID" value="NZ_CP046620.1"/>
</dbReference>
<dbReference type="KEGG" id="amaq:GO499_09655"/>
<dbReference type="EMBL" id="CP046620">
    <property type="protein sequence ID" value="QHQ35437.1"/>
    <property type="molecule type" value="Genomic_DNA"/>
</dbReference>
<dbReference type="AlphaFoldDB" id="A0A6P1T0A2"/>
<evidence type="ECO:0000256" key="1">
    <source>
        <dbReference type="SAM" id="MobiDB-lite"/>
    </source>
</evidence>
<dbReference type="Pfam" id="PF05119">
    <property type="entry name" value="Terminase_4"/>
    <property type="match status" value="1"/>
</dbReference>
<reference evidence="2 3" key="1">
    <citation type="submission" date="2019-12" db="EMBL/GenBank/DDBJ databases">
        <title>Complete genome sequence of Algicella marina strain 9Alg 56(T) isolated from the red alga Tichocarpus crinitus.</title>
        <authorList>
            <person name="Kim S.-G."/>
            <person name="Nedashkovskaya O.I."/>
        </authorList>
    </citation>
    <scope>NUCLEOTIDE SEQUENCE [LARGE SCALE GENOMIC DNA]</scope>
    <source>
        <strain evidence="2 3">9Alg 56</strain>
    </source>
</reference>
<keyword evidence="3" id="KW-1185">Reference proteome</keyword>
<evidence type="ECO:0000313" key="2">
    <source>
        <dbReference type="EMBL" id="QHQ35437.1"/>
    </source>
</evidence>
<evidence type="ECO:0000313" key="3">
    <source>
        <dbReference type="Proteomes" id="UP000464495"/>
    </source>
</evidence>
<name>A0A6P1T0A2_9RHOB</name>
<dbReference type="NCBIfam" id="TIGR01558">
    <property type="entry name" value="sm_term_P27"/>
    <property type="match status" value="1"/>
</dbReference>
<accession>A0A6P1T0A2</accession>
<feature type="region of interest" description="Disordered" evidence="1">
    <location>
        <begin position="1"/>
        <end position="33"/>
    </location>
</feature>
<sequence>MKPGRKPKPVALRDRAGPDAPIPPDGMPRCPGHLSKAARAEWRRLAKTLHGMGVLTTCDRGAFAAYCQAWARWVEAEEKLQTTPMLIRMPSGYVQQSPWLSIANKQIELMGRYMTEMGLTPSARTRVSVRDQEIGDGTIIFKTVYEYADGSERDIKGNVVPDNGKRPVN</sequence>
<organism evidence="2 3">
    <name type="scientific">Algicella marina</name>
    <dbReference type="NCBI Taxonomy" id="2683284"/>
    <lineage>
        <taxon>Bacteria</taxon>
        <taxon>Pseudomonadati</taxon>
        <taxon>Pseudomonadota</taxon>
        <taxon>Alphaproteobacteria</taxon>
        <taxon>Rhodobacterales</taxon>
        <taxon>Paracoccaceae</taxon>
        <taxon>Algicella</taxon>
    </lineage>
</organism>
<gene>
    <name evidence="2" type="ORF">GO499_09655</name>
</gene>